<dbReference type="InterPro" id="IPR032862">
    <property type="entry name" value="ALKBH6"/>
</dbReference>
<proteinExistence type="inferred from homology"/>
<evidence type="ECO:0000256" key="5">
    <source>
        <dbReference type="ARBA" id="ARBA00023002"/>
    </source>
</evidence>
<dbReference type="GO" id="GO:0005634">
    <property type="term" value="C:nucleus"/>
    <property type="evidence" value="ECO:0007669"/>
    <property type="project" value="UniProtKB-SubCell"/>
</dbReference>
<dbReference type="AlphaFoldDB" id="A0A8H3TNT9"/>
<dbReference type="PANTHER" id="PTHR46030:SF1">
    <property type="entry name" value="ALPHA-KETOGLUTARATE-DEPENDENT DIOXYGENASE ALKB HOMOLOG 6"/>
    <property type="match status" value="1"/>
</dbReference>
<reference evidence="10" key="1">
    <citation type="submission" date="2020-07" db="EMBL/GenBank/DDBJ databases">
        <title>Draft Genome Sequence of a Deep-Sea Yeast, Naganishia (Cryptococcus) liquefaciens strain N6.</title>
        <authorList>
            <person name="Han Y.W."/>
            <person name="Kajitani R."/>
            <person name="Morimoto H."/>
            <person name="Parhat M."/>
            <person name="Tsubouchi H."/>
            <person name="Bakenova O."/>
            <person name="Ogata M."/>
            <person name="Argunhan B."/>
            <person name="Aoki R."/>
            <person name="Kajiwara S."/>
            <person name="Itoh T."/>
            <person name="Iwasaki H."/>
        </authorList>
    </citation>
    <scope>NUCLEOTIDE SEQUENCE</scope>
    <source>
        <strain evidence="10">N6</strain>
    </source>
</reference>
<evidence type="ECO:0000313" key="11">
    <source>
        <dbReference type="Proteomes" id="UP000620104"/>
    </source>
</evidence>
<name>A0A8H3TNT9_9TREE</name>
<dbReference type="Gene3D" id="2.60.120.590">
    <property type="entry name" value="Alpha-ketoglutarate-dependent dioxygenase AlkB-like"/>
    <property type="match status" value="1"/>
</dbReference>
<comment type="subcellular location">
    <subcellularLocation>
        <location evidence="1">Nucleus</location>
    </subcellularLocation>
</comment>
<dbReference type="PANTHER" id="PTHR46030">
    <property type="entry name" value="ALPHA-KETOGLUTARATE-DEPENDENT DIOXYGENASE ALKB HOMOLOG 6"/>
    <property type="match status" value="1"/>
</dbReference>
<dbReference type="GO" id="GO:0046872">
    <property type="term" value="F:metal ion binding"/>
    <property type="evidence" value="ECO:0007669"/>
    <property type="project" value="UniProtKB-KW"/>
</dbReference>
<dbReference type="EMBL" id="BLZA01000007">
    <property type="protein sequence ID" value="GHJ84485.1"/>
    <property type="molecule type" value="Genomic_DNA"/>
</dbReference>
<keyword evidence="4" id="KW-0223">Dioxygenase</keyword>
<comment type="similarity">
    <text evidence="8">Belongs to the iron/ascorbate-dependent oxidoreductase family.</text>
</comment>
<evidence type="ECO:0000256" key="8">
    <source>
        <dbReference type="RuleBase" id="RU003682"/>
    </source>
</evidence>
<keyword evidence="3 8" id="KW-0479">Metal-binding</keyword>
<evidence type="ECO:0000256" key="1">
    <source>
        <dbReference type="ARBA" id="ARBA00004123"/>
    </source>
</evidence>
<evidence type="ECO:0000313" key="10">
    <source>
        <dbReference type="EMBL" id="GHJ84485.1"/>
    </source>
</evidence>
<dbReference type="SUPFAM" id="SSF51197">
    <property type="entry name" value="Clavaminate synthase-like"/>
    <property type="match status" value="1"/>
</dbReference>
<comment type="similarity">
    <text evidence="2">Belongs to the alkB family.</text>
</comment>
<comment type="caution">
    <text evidence="10">The sequence shown here is derived from an EMBL/GenBank/DDBJ whole genome shotgun (WGS) entry which is preliminary data.</text>
</comment>
<keyword evidence="6 8" id="KW-0408">Iron</keyword>
<dbReference type="PROSITE" id="PS51471">
    <property type="entry name" value="FE2OG_OXY"/>
    <property type="match status" value="1"/>
</dbReference>
<dbReference type="GO" id="GO:0051213">
    <property type="term" value="F:dioxygenase activity"/>
    <property type="evidence" value="ECO:0007669"/>
    <property type="project" value="UniProtKB-KW"/>
</dbReference>
<accession>A0A8H3TNT9</accession>
<keyword evidence="5 8" id="KW-0560">Oxidoreductase</keyword>
<dbReference type="OrthoDB" id="412814at2759"/>
<feature type="domain" description="Fe2OG dioxygenase" evidence="9">
    <location>
        <begin position="105"/>
        <end position="281"/>
    </location>
</feature>
<evidence type="ECO:0000256" key="6">
    <source>
        <dbReference type="ARBA" id="ARBA00023004"/>
    </source>
</evidence>
<dbReference type="InterPro" id="IPR005123">
    <property type="entry name" value="Oxoglu/Fe-dep_dioxygenase_dom"/>
</dbReference>
<evidence type="ECO:0000256" key="4">
    <source>
        <dbReference type="ARBA" id="ARBA00022964"/>
    </source>
</evidence>
<evidence type="ECO:0000256" key="2">
    <source>
        <dbReference type="ARBA" id="ARBA00007879"/>
    </source>
</evidence>
<evidence type="ECO:0000256" key="3">
    <source>
        <dbReference type="ARBA" id="ARBA00022723"/>
    </source>
</evidence>
<organism evidence="10 11">
    <name type="scientific">Naganishia liquefaciens</name>
    <dbReference type="NCBI Taxonomy" id="104408"/>
    <lineage>
        <taxon>Eukaryota</taxon>
        <taxon>Fungi</taxon>
        <taxon>Dikarya</taxon>
        <taxon>Basidiomycota</taxon>
        <taxon>Agaricomycotina</taxon>
        <taxon>Tremellomycetes</taxon>
        <taxon>Filobasidiales</taxon>
        <taxon>Filobasidiaceae</taxon>
        <taxon>Naganishia</taxon>
    </lineage>
</organism>
<evidence type="ECO:0000256" key="7">
    <source>
        <dbReference type="ARBA" id="ARBA00023242"/>
    </source>
</evidence>
<protein>
    <recommendedName>
        <fullName evidence="9">Fe2OG dioxygenase domain-containing protein</fullName>
    </recommendedName>
</protein>
<dbReference type="InterPro" id="IPR037151">
    <property type="entry name" value="AlkB-like_sf"/>
</dbReference>
<dbReference type="Proteomes" id="UP000620104">
    <property type="component" value="Unassembled WGS sequence"/>
</dbReference>
<keyword evidence="11" id="KW-1185">Reference proteome</keyword>
<sequence>MADAHHIPGLPPSAWYFPNFISEAEEEYLQRKIAESPLPRWKTVASGRRLQYLGGSLTKNNILIPEALPAWCTDFPDLISRITCTTDVFKAAPGDDSVKEADTGMPNQLLINEYAPGQGISPHEDGPAYHPAVATISLTSPQCIDIYQYLSPTDPSPPLTTSVSASISGNDDINDTTSVSSGRAIAAVPLARIYLEPRSLLILSSSLYASHLHGISEITEDILVGPTSDSEEHKPDDAKSSSVPVANLTLLDPAIQETIVRDGRFVSTRGTRVSLTFRKVERVMKGALGGGMGRKGLFGKR</sequence>
<gene>
    <name evidence="10" type="ORF">NliqN6_0887</name>
</gene>
<evidence type="ECO:0000259" key="9">
    <source>
        <dbReference type="PROSITE" id="PS51471"/>
    </source>
</evidence>
<keyword evidence="7" id="KW-0539">Nucleus</keyword>